<protein>
    <submittedName>
        <fullName evidence="2">7TM GPCR serpentine receptor class x (Srx) domain-containing protein</fullName>
    </submittedName>
</protein>
<evidence type="ECO:0000313" key="1">
    <source>
        <dbReference type="Proteomes" id="UP000887574"/>
    </source>
</evidence>
<dbReference type="AlphaFoldDB" id="A0A915DFE4"/>
<accession>A0A915DFE4</accession>
<organism evidence="1 2">
    <name type="scientific">Ditylenchus dipsaci</name>
    <dbReference type="NCBI Taxonomy" id="166011"/>
    <lineage>
        <taxon>Eukaryota</taxon>
        <taxon>Metazoa</taxon>
        <taxon>Ecdysozoa</taxon>
        <taxon>Nematoda</taxon>
        <taxon>Chromadorea</taxon>
        <taxon>Rhabditida</taxon>
        <taxon>Tylenchina</taxon>
        <taxon>Tylenchomorpha</taxon>
        <taxon>Sphaerularioidea</taxon>
        <taxon>Anguinidae</taxon>
        <taxon>Anguininae</taxon>
        <taxon>Ditylenchus</taxon>
    </lineage>
</organism>
<name>A0A915DFE4_9BILA</name>
<dbReference type="Proteomes" id="UP000887574">
    <property type="component" value="Unplaced"/>
</dbReference>
<dbReference type="WBParaSite" id="jg1930">
    <property type="protein sequence ID" value="jg1930"/>
    <property type="gene ID" value="jg1930"/>
</dbReference>
<proteinExistence type="predicted"/>
<evidence type="ECO:0000313" key="2">
    <source>
        <dbReference type="WBParaSite" id="jg1930"/>
    </source>
</evidence>
<reference evidence="2" key="1">
    <citation type="submission" date="2022-11" db="UniProtKB">
        <authorList>
            <consortium name="WormBaseParasite"/>
        </authorList>
    </citation>
    <scope>IDENTIFICATION</scope>
</reference>
<sequence>MVAIYRLSKNAVVFILFLSHTEAMNAFFKGVGNIFSLCQYIWLAVEILLNTKLTIPGHISTFLFRFCFYSNHLNVILISMNRCYALFYPLAYNYVWTKK</sequence>
<keyword evidence="1" id="KW-1185">Reference proteome</keyword>